<dbReference type="InterPro" id="IPR008915">
    <property type="entry name" value="Peptidase_M50"/>
</dbReference>
<dbReference type="GO" id="GO:0016020">
    <property type="term" value="C:membrane"/>
    <property type="evidence" value="ECO:0007669"/>
    <property type="project" value="UniProtKB-SubCell"/>
</dbReference>
<comment type="subcellular location">
    <subcellularLocation>
        <location evidence="2">Membrane</location>
        <topology evidence="2">Multi-pass membrane protein</topology>
    </subcellularLocation>
</comment>
<evidence type="ECO:0000313" key="13">
    <source>
        <dbReference type="EMBL" id="QGT99204.1"/>
    </source>
</evidence>
<dbReference type="InterPro" id="IPR036034">
    <property type="entry name" value="PDZ_sf"/>
</dbReference>
<evidence type="ECO:0000256" key="8">
    <source>
        <dbReference type="ARBA" id="ARBA00022989"/>
    </source>
</evidence>
<reference evidence="14" key="1">
    <citation type="journal article" date="2019" name="Microbiology">
        <title>Complete Genome Sequence of an Uncultured Bacterium of the Candidate Phylum Bipolaricaulota.</title>
        <authorList>
            <person name="Kadnikov V.V."/>
            <person name="Mardanov A.V."/>
            <person name="Beletsky A.V."/>
            <person name="Frank Y.A."/>
            <person name="Karnachuk O.V."/>
            <person name="Ravin N.V."/>
        </authorList>
    </citation>
    <scope>NUCLEOTIDE SEQUENCE [LARGE SCALE GENOMIC DNA]</scope>
</reference>
<evidence type="ECO:0000256" key="11">
    <source>
        <dbReference type="RuleBase" id="RU362031"/>
    </source>
</evidence>
<keyword evidence="14" id="KW-1185">Reference proteome</keyword>
<dbReference type="SMART" id="SM00228">
    <property type="entry name" value="PDZ"/>
    <property type="match status" value="1"/>
</dbReference>
<dbReference type="GO" id="GO:0051301">
    <property type="term" value="P:cell division"/>
    <property type="evidence" value="ECO:0007669"/>
    <property type="project" value="UniProtKB-KW"/>
</dbReference>
<dbReference type="GO" id="GO:0006508">
    <property type="term" value="P:proteolysis"/>
    <property type="evidence" value="ECO:0007669"/>
    <property type="project" value="UniProtKB-KW"/>
</dbReference>
<dbReference type="PANTHER" id="PTHR42837:SF2">
    <property type="entry name" value="MEMBRANE METALLOPROTEASE ARASP2, CHLOROPLASTIC-RELATED"/>
    <property type="match status" value="1"/>
</dbReference>
<evidence type="ECO:0000256" key="3">
    <source>
        <dbReference type="ARBA" id="ARBA00007931"/>
    </source>
</evidence>
<proteinExistence type="inferred from homology"/>
<evidence type="ECO:0000256" key="9">
    <source>
        <dbReference type="ARBA" id="ARBA00023049"/>
    </source>
</evidence>
<keyword evidence="4 13" id="KW-0645">Protease</keyword>
<dbReference type="CDD" id="cd06163">
    <property type="entry name" value="S2P-M50_PDZ_RseP-like"/>
    <property type="match status" value="1"/>
</dbReference>
<dbReference type="Pfam" id="PF02163">
    <property type="entry name" value="Peptidase_M50"/>
    <property type="match status" value="1"/>
</dbReference>
<dbReference type="GO" id="GO:0004222">
    <property type="term" value="F:metalloendopeptidase activity"/>
    <property type="evidence" value="ECO:0007669"/>
    <property type="project" value="InterPro"/>
</dbReference>
<sequence length="343" mass="37116">MTVVITLIIIAVLILVHELGHFWAARRAGIQVHEFSLGFGFQLLSINKDGVEYSLRAIPLGGYVRMAGMDPDDNDNPNGFNQRRPLEKIGVAFAGPFMNFVLAALIFVISFTFIGIPKPLDTPIIGDVLEGQPAATAGLEAGDRVLTINGLEVNNWEDFVGVIQTSDEGDLLELTVQRNEEVVTLQISPVINEATNTPVIGVYSEHEFEKQGIVNSIKFGLEQTYDMTVAILGALGMLFTGGASTDDLAGPVGITMMIGDAAQGGIVYLLSFTALLSINLGILNLLPIPALDGSRIVFAVIEAIRGRPLPPEKEGFIHFIGFVLLMTLIIVVTYNDIIRWIRG</sequence>
<dbReference type="EC" id="3.4.24.-" evidence="11"/>
<keyword evidence="13" id="KW-0132">Cell division</keyword>
<evidence type="ECO:0000256" key="6">
    <source>
        <dbReference type="ARBA" id="ARBA00022801"/>
    </source>
</evidence>
<dbReference type="EMBL" id="CP046457">
    <property type="protein sequence ID" value="QGT99204.1"/>
    <property type="molecule type" value="Genomic_DNA"/>
</dbReference>
<dbReference type="Pfam" id="PF17820">
    <property type="entry name" value="PDZ_6"/>
    <property type="match status" value="1"/>
</dbReference>
<evidence type="ECO:0000313" key="14">
    <source>
        <dbReference type="Proteomes" id="UP000426444"/>
    </source>
</evidence>
<dbReference type="Gene3D" id="2.30.42.10">
    <property type="match status" value="1"/>
</dbReference>
<evidence type="ECO:0000256" key="4">
    <source>
        <dbReference type="ARBA" id="ARBA00022670"/>
    </source>
</evidence>
<keyword evidence="5 11" id="KW-0812">Transmembrane</keyword>
<dbReference type="GO" id="GO:0046872">
    <property type="term" value="F:metal ion binding"/>
    <property type="evidence" value="ECO:0007669"/>
    <property type="project" value="UniProtKB-KW"/>
</dbReference>
<comment type="similarity">
    <text evidence="3 11">Belongs to the peptidase M50B family.</text>
</comment>
<comment type="cofactor">
    <cofactor evidence="1 11">
        <name>Zn(2+)</name>
        <dbReference type="ChEBI" id="CHEBI:29105"/>
    </cofactor>
</comment>
<evidence type="ECO:0000256" key="2">
    <source>
        <dbReference type="ARBA" id="ARBA00004141"/>
    </source>
</evidence>
<keyword evidence="10 11" id="KW-0472">Membrane</keyword>
<dbReference type="InterPro" id="IPR001478">
    <property type="entry name" value="PDZ"/>
</dbReference>
<dbReference type="PANTHER" id="PTHR42837">
    <property type="entry name" value="REGULATOR OF SIGMA-E PROTEASE RSEP"/>
    <property type="match status" value="1"/>
</dbReference>
<keyword evidence="9 11" id="KW-0482">Metalloprotease</keyword>
<dbReference type="PROSITE" id="PS50106">
    <property type="entry name" value="PDZ"/>
    <property type="match status" value="1"/>
</dbReference>
<keyword evidence="6 11" id="KW-0378">Hydrolase</keyword>
<keyword evidence="8 11" id="KW-1133">Transmembrane helix</keyword>
<evidence type="ECO:0000256" key="10">
    <source>
        <dbReference type="ARBA" id="ARBA00023136"/>
    </source>
</evidence>
<evidence type="ECO:0000256" key="7">
    <source>
        <dbReference type="ARBA" id="ARBA00022833"/>
    </source>
</evidence>
<evidence type="ECO:0000259" key="12">
    <source>
        <dbReference type="PROSITE" id="PS50106"/>
    </source>
</evidence>
<keyword evidence="7 11" id="KW-0862">Zinc</keyword>
<protein>
    <recommendedName>
        <fullName evidence="11">Zinc metalloprotease</fullName>
        <ecNumber evidence="11">3.4.24.-</ecNumber>
    </recommendedName>
</protein>
<dbReference type="InterPro" id="IPR041489">
    <property type="entry name" value="PDZ_6"/>
</dbReference>
<dbReference type="KEGG" id="salq:SYNTR_0611"/>
<dbReference type="SUPFAM" id="SSF50156">
    <property type="entry name" value="PDZ domain-like"/>
    <property type="match status" value="1"/>
</dbReference>
<dbReference type="NCBIfam" id="TIGR00054">
    <property type="entry name" value="RIP metalloprotease RseP"/>
    <property type="match status" value="1"/>
</dbReference>
<evidence type="ECO:0000256" key="1">
    <source>
        <dbReference type="ARBA" id="ARBA00001947"/>
    </source>
</evidence>
<keyword evidence="11" id="KW-0479">Metal-binding</keyword>
<feature type="transmembrane region" description="Helical" evidence="11">
    <location>
        <begin position="89"/>
        <end position="114"/>
    </location>
</feature>
<dbReference type="AlphaFoldDB" id="A0A6I6DCX6"/>
<dbReference type="RefSeq" id="WP_156203126.1">
    <property type="nucleotide sequence ID" value="NZ_CP046457.1"/>
</dbReference>
<accession>A0A6I6DCX6</accession>
<name>A0A6I6DCX6_9FIRM</name>
<dbReference type="InterPro" id="IPR004387">
    <property type="entry name" value="Pept_M50_Zn"/>
</dbReference>
<feature type="transmembrane region" description="Helical" evidence="11">
    <location>
        <begin position="266"/>
        <end position="286"/>
    </location>
</feature>
<feature type="transmembrane region" description="Helical" evidence="11">
    <location>
        <begin position="315"/>
        <end position="334"/>
    </location>
</feature>
<feature type="domain" description="PDZ" evidence="12">
    <location>
        <begin position="124"/>
        <end position="180"/>
    </location>
</feature>
<dbReference type="Proteomes" id="UP000426444">
    <property type="component" value="Chromosome"/>
</dbReference>
<organism evidence="13 14">
    <name type="scientific">Candidatus Syntrophocurvum alkaliphilum</name>
    <dbReference type="NCBI Taxonomy" id="2293317"/>
    <lineage>
        <taxon>Bacteria</taxon>
        <taxon>Bacillati</taxon>
        <taxon>Bacillota</taxon>
        <taxon>Clostridia</taxon>
        <taxon>Eubacteriales</taxon>
        <taxon>Syntrophomonadaceae</taxon>
        <taxon>Candidatus Syntrophocurvum</taxon>
    </lineage>
</organism>
<keyword evidence="13" id="KW-0131">Cell cycle</keyword>
<gene>
    <name evidence="13" type="ORF">SYNTR_0611</name>
</gene>
<evidence type="ECO:0000256" key="5">
    <source>
        <dbReference type="ARBA" id="ARBA00022692"/>
    </source>
</evidence>
<dbReference type="CDD" id="cd23081">
    <property type="entry name" value="cpPDZ_EcRseP-like"/>
    <property type="match status" value="1"/>
</dbReference>
<dbReference type="OrthoDB" id="9782003at2"/>